<dbReference type="Gene3D" id="2.40.160.20">
    <property type="match status" value="1"/>
</dbReference>
<dbReference type="EMBL" id="FMTP01000005">
    <property type="protein sequence ID" value="SCW86207.1"/>
    <property type="molecule type" value="Genomic_DNA"/>
</dbReference>
<evidence type="ECO:0000256" key="2">
    <source>
        <dbReference type="SAM" id="SignalP"/>
    </source>
</evidence>
<feature type="chain" id="PRO_5011734814" evidence="2">
    <location>
        <begin position="36"/>
        <end position="235"/>
    </location>
</feature>
<feature type="domain" description="Outer membrane protein beta-barrel" evidence="3">
    <location>
        <begin position="70"/>
        <end position="231"/>
    </location>
</feature>
<dbReference type="Proteomes" id="UP000198889">
    <property type="component" value="Unassembled WGS sequence"/>
</dbReference>
<dbReference type="InterPro" id="IPR011250">
    <property type="entry name" value="OMP/PagP_B-barrel"/>
</dbReference>
<sequence length="235" mass="24809">MREFGALKRGADLRRESRLLAAALAVMLLGGVAQAADPIDAMGADDLLADDLLADDLLALAPEIEDSRFWYLRGDIGFVFNESADAGGAGHLPLDDAGVFGLGVGARLSDLMRVDLTADYRSPADFSVRGWRGEASATTLLANLYLDLGTWHGLTPYVGAGLGASHVALSGAADAEGWGLAWALMAGGTVTLAPNWQLDLGYRYLSIENAEMGGVLSQISQAAHEVRLGVRYLFD</sequence>
<proteinExistence type="predicted"/>
<evidence type="ECO:0000313" key="5">
    <source>
        <dbReference type="Proteomes" id="UP000198889"/>
    </source>
</evidence>
<keyword evidence="5" id="KW-1185">Reference proteome</keyword>
<feature type="signal peptide" evidence="2">
    <location>
        <begin position="1"/>
        <end position="35"/>
    </location>
</feature>
<organism evidence="4 5">
    <name type="scientific">Ancylobacter rudongensis</name>
    <dbReference type="NCBI Taxonomy" id="177413"/>
    <lineage>
        <taxon>Bacteria</taxon>
        <taxon>Pseudomonadati</taxon>
        <taxon>Pseudomonadota</taxon>
        <taxon>Alphaproteobacteria</taxon>
        <taxon>Hyphomicrobiales</taxon>
        <taxon>Xanthobacteraceae</taxon>
        <taxon>Ancylobacter</taxon>
    </lineage>
</organism>
<dbReference type="AlphaFoldDB" id="A0A1G4TXZ7"/>
<dbReference type="InterPro" id="IPR027385">
    <property type="entry name" value="Beta-barrel_OMP"/>
</dbReference>
<gene>
    <name evidence="4" type="ORF">SAMN05660859_3271</name>
</gene>
<protein>
    <submittedName>
        <fullName evidence="4">Opacity protein</fullName>
    </submittedName>
</protein>
<dbReference type="RefSeq" id="WP_091441696.1">
    <property type="nucleotide sequence ID" value="NZ_FMTP01000005.1"/>
</dbReference>
<keyword evidence="1 2" id="KW-0732">Signal</keyword>
<evidence type="ECO:0000313" key="4">
    <source>
        <dbReference type="EMBL" id="SCW86207.1"/>
    </source>
</evidence>
<accession>A0A1G4TXZ7</accession>
<dbReference type="SUPFAM" id="SSF56925">
    <property type="entry name" value="OMPA-like"/>
    <property type="match status" value="1"/>
</dbReference>
<name>A0A1G4TXZ7_9HYPH</name>
<reference evidence="5" key="1">
    <citation type="submission" date="2016-10" db="EMBL/GenBank/DDBJ databases">
        <authorList>
            <person name="Varghese N."/>
            <person name="Submissions S."/>
        </authorList>
    </citation>
    <scope>NUCLEOTIDE SEQUENCE [LARGE SCALE GENOMIC DNA]</scope>
    <source>
        <strain evidence="5">CGMCC 1.1761</strain>
    </source>
</reference>
<evidence type="ECO:0000256" key="1">
    <source>
        <dbReference type="ARBA" id="ARBA00022729"/>
    </source>
</evidence>
<dbReference type="STRING" id="177413.SAMN05660859_3271"/>
<evidence type="ECO:0000259" key="3">
    <source>
        <dbReference type="Pfam" id="PF13505"/>
    </source>
</evidence>
<dbReference type="Pfam" id="PF13505">
    <property type="entry name" value="OMP_b-brl"/>
    <property type="match status" value="1"/>
</dbReference>